<feature type="region of interest" description="Disordered" evidence="9">
    <location>
        <begin position="927"/>
        <end position="1017"/>
    </location>
</feature>
<gene>
    <name evidence="11" type="ORF">BESB_009730</name>
</gene>
<feature type="compositionally biased region" description="Low complexity" evidence="9">
    <location>
        <begin position="88"/>
        <end position="101"/>
    </location>
</feature>
<feature type="compositionally biased region" description="Basic and acidic residues" evidence="9">
    <location>
        <begin position="1991"/>
        <end position="2000"/>
    </location>
</feature>
<dbReference type="OrthoDB" id="19182at2759"/>
<sequence>MDAHAPPSADPTLSSPFPLDLESEGNPLPFAAAASRAALLLDSVWLPSSIDLLAARLKQLNIQADSQAFLSSPPPPPPTPPPAPASPSSPRSTAAFFPSSAGDGQQGAGLSQAPAALPPRSGEETRRAAGERHELLSGWAASPDRRRLPFPPPQTSGAKGERVKAEEGTPNSLRRGANDCGRGGEETRVSRPPFEDFNSRQTTKREGLRVKPECRGEGCTSRGARGCARAKGETGAPPSSCGPPSQRTHGAWRDGGAGEKSSVRRGCEGESENPERAWFPRGVTLPKLKTTHVRARENVRGVEVLLHYEQPLESQKEVMEAVIEACQTRSHVIVESPTGTGKTAALLCAALAWQREAQVEARSRNVGRIIYCTRTQKQASQVLSELKKSPYRPAAVQLASRAHMCPYMNRSLRAFALLALEANAALFSDLPTRAGCAESRASGRSASPEGARGAWRPRREEGRLKRQKTLAGVVTPPFADALEEPAEEENEVEDACDFNESDIVIETELQAEAEGGGEAASAEDTQAMRHRRTAPAPSHSTEGFKNEAKGWTVSGRRARGGQLQQAPTSASSLPPQSASAPSDASPWSASGWLSAPLRKERKTTQCTLDFFLCKSKATAEPERRGQEEAGGRQKQKTGGVFDALSSSVEVSQEEVWRFPEDAGAGRTEGWTRSNRRTVDQFLRQLLLIPSAPARRGASAAPASLRDSSSPSPAAPARLLEDDECRQSATRVDTWRRRAGRLRDKSSSDGFAFLLRRLLAFACASCDVRRRFASGADKRPESAARGDGAEEGAEARAAAAGGREGDGGHGCEGADAEDGAWRWAVRPRPRGAEAGPQGMSGEGASRGRRRRDPLDKPGGWLCPFYVRLGERRFAEQLFARGRPPLEVCWDNARSERGELTGVAARREGEAAADTKLRQRQDVESLARWAHESEGEGEGEARAMTAQTRETGRRTAADSAREQAANPLREETVSHSVNGGPEASAGADSRDGAWAGPSGGPCSEGQTGGEEEDDEASSRGAMDIEELAKFALTSFCPSGSARLCMPAASGETASEVSHFSLVGACPYHATLALLPMADLVVCPYNYVLDPAVSVSSKLSDLLKDSVIILDEGHNVESICRDAGSLDVPLSLLLSLMDWVGNIRLHMKKLLGANFDPPAAFVGGAGGDEAPSDALSRLQPVSAASPASPGGAGVAFAATDTEEEAKRQLVSQALPALLNFLHRLLQVGVKATQNRRELAKNVRGFAAELRAELDWRRRCQRGTTQRGEEAGAQRLWQGRRQKVVAEAPHSGHEKELMSVTLRRWEGERREQELAAPRSAASAPAWPPPQPGSQPASQRPSQAPAFSAAVLPASRPRGPAGTPAFRPSAATSSRASEGVVGPAPAARPTTPSLDGSLDFLLEMGVARADAAAFGQRVKASLEEVRRLLLLADPSQDSNISREQANWGDSREMRALEKLIDTFSALTAHPNCYCVCLSSEMRIEEVEALLRLPLAAAADGEEERARRELEADVSLSQANSSPISLDRVSLHLWLLAPAVTFERISRQARTVVVASGTLEPIESLMSELGPSFTRRLLPNPVRAGHVVSPAQLAIVCLRTMPATGLLGLPSSSSSSVISSVSSVSSSSAASGSTSSQPLGATSGTFVPSFSPSFASAQVAHALPLECTNRQLSSPVFLLQLGWCIARLLSVIPGGVLVFFPSFSVLHRAQRVWKGDGASARSRRRRRASRGADGDAPRRQTWRYCASRGGEAPEASQSRDSRDDAPRRSAESVWQAFELLKQTVLVEKGSDASSASLGLAASRSLAREDAQPASALAAELGAEDDLSTQPELSSAAPAFATLPSLRGVVASSAEREGERDAKEVFCESVDEKGEALMFAVYRGKMSEGLSFNDAYCRGVICVGIPYPAFRDPKIESKMKFNDTLQRLKFPPELLLLSSSSSAPSAGLRAAADALPPPISSAEVALAAREPSRPPSPKTEFRDDARRRAASWSLAQPGEKEEDRGEARPQLLKAVALGRQGAKETEGDRAAPPAAWLDGRRWYSVQAYRALNQAIGRCIRHINDYGVVVLLDSRHPLPSSLGVASCASLASAAPSLRLAHPWRPDARGRPPSSLLAPAASLPSRFFCSWFTPHLYAAESCDGLLHALRAHFAVAPRVVAQRQRARLAARPASRCDDARLGSLTQDSVSPSSESDNCYLSAALGGVPNGGCRDRHAPQIAEETAGRVTGGESQAAKRENASGARDNGGLPHGTNRSELNVLAPRSEHQEGEDGERIAWGAGADASGREKNQNEESEQKPPAAASRLAMNEALDRGRASHRLEAPKIHEDGGTWLSQPLAQALHSEAEEKAAGREETRREAERRRGVKEEEMTPPKEKENLAPSAKKSAWLREREDQEDLEDILAAF</sequence>
<evidence type="ECO:0000256" key="4">
    <source>
        <dbReference type="ARBA" id="ARBA00022806"/>
    </source>
</evidence>
<feature type="region of interest" description="Disordered" evidence="9">
    <location>
        <begin position="619"/>
        <end position="640"/>
    </location>
</feature>
<keyword evidence="4" id="KW-0347">Helicase</keyword>
<evidence type="ECO:0000256" key="6">
    <source>
        <dbReference type="ARBA" id="ARBA00023004"/>
    </source>
</evidence>
<feature type="compositionally biased region" description="Basic and acidic residues" evidence="9">
    <location>
        <begin position="1286"/>
        <end position="1309"/>
    </location>
</feature>
<keyword evidence="6" id="KW-0408">Iron</keyword>
<dbReference type="PANTHER" id="PTHR11472">
    <property type="entry name" value="DNA REPAIR DEAD HELICASE RAD3/XP-D SUBFAMILY MEMBER"/>
    <property type="match status" value="1"/>
</dbReference>
<dbReference type="InterPro" id="IPR011545">
    <property type="entry name" value="DEAD/DEAH_box_helicase_dom"/>
</dbReference>
<feature type="compositionally biased region" description="Acidic residues" evidence="9">
    <location>
        <begin position="2387"/>
        <end position="2398"/>
    </location>
</feature>
<dbReference type="InterPro" id="IPR010614">
    <property type="entry name" value="RAD3-like_helicase_DEAD"/>
</dbReference>
<evidence type="ECO:0000259" key="10">
    <source>
        <dbReference type="PROSITE" id="PS51193"/>
    </source>
</evidence>
<feature type="compositionally biased region" description="Pro residues" evidence="9">
    <location>
        <begin position="72"/>
        <end position="87"/>
    </location>
</feature>
<dbReference type="SUPFAM" id="SSF52540">
    <property type="entry name" value="P-loop containing nucleoside triphosphate hydrolases"/>
    <property type="match status" value="1"/>
</dbReference>
<feature type="region of interest" description="Disordered" evidence="9">
    <location>
        <begin position="438"/>
        <end position="494"/>
    </location>
</feature>
<dbReference type="RefSeq" id="XP_029222640.1">
    <property type="nucleotide sequence ID" value="XM_029359727.1"/>
</dbReference>
<dbReference type="GeneID" id="40306035"/>
<dbReference type="GO" id="GO:0005524">
    <property type="term" value="F:ATP binding"/>
    <property type="evidence" value="ECO:0007669"/>
    <property type="project" value="UniProtKB-KW"/>
</dbReference>
<evidence type="ECO:0000256" key="3">
    <source>
        <dbReference type="ARBA" id="ARBA00022801"/>
    </source>
</evidence>
<feature type="region of interest" description="Disordered" evidence="9">
    <location>
        <begin position="1"/>
        <end position="27"/>
    </location>
</feature>
<feature type="compositionally biased region" description="Basic and acidic residues" evidence="9">
    <location>
        <begin position="619"/>
        <end position="631"/>
    </location>
</feature>
<feature type="region of interest" description="Disordered" evidence="9">
    <location>
        <begin position="827"/>
        <end position="853"/>
    </location>
</feature>
<evidence type="ECO:0000256" key="1">
    <source>
        <dbReference type="ARBA" id="ARBA00022723"/>
    </source>
</evidence>
<dbReference type="KEGG" id="bbes:BESB_009730"/>
<dbReference type="SMART" id="SM00491">
    <property type="entry name" value="HELICc2"/>
    <property type="match status" value="1"/>
</dbReference>
<dbReference type="InterPro" id="IPR045028">
    <property type="entry name" value="DinG/Rad3-like"/>
</dbReference>
<dbReference type="Pfam" id="PF06733">
    <property type="entry name" value="DEAD_2"/>
    <property type="match status" value="1"/>
</dbReference>
<dbReference type="PROSITE" id="PS51193">
    <property type="entry name" value="HELICASE_ATP_BIND_2"/>
    <property type="match status" value="1"/>
</dbReference>
<feature type="compositionally biased region" description="Basic and acidic residues" evidence="9">
    <location>
        <begin position="1751"/>
        <end position="1761"/>
    </location>
</feature>
<dbReference type="GO" id="GO:0046872">
    <property type="term" value="F:metal ion binding"/>
    <property type="evidence" value="ECO:0007669"/>
    <property type="project" value="UniProtKB-KW"/>
</dbReference>
<feature type="compositionally biased region" description="Low complexity" evidence="9">
    <location>
        <begin position="566"/>
        <end position="589"/>
    </location>
</feature>
<feature type="compositionally biased region" description="Basic and acidic residues" evidence="9">
    <location>
        <begin position="2303"/>
        <end position="2322"/>
    </location>
</feature>
<organism evidence="11 12">
    <name type="scientific">Besnoitia besnoiti</name>
    <name type="common">Apicomplexan protozoan</name>
    <dbReference type="NCBI Taxonomy" id="94643"/>
    <lineage>
        <taxon>Eukaryota</taxon>
        <taxon>Sar</taxon>
        <taxon>Alveolata</taxon>
        <taxon>Apicomplexa</taxon>
        <taxon>Conoidasida</taxon>
        <taxon>Coccidia</taxon>
        <taxon>Eucoccidiorida</taxon>
        <taxon>Eimeriorina</taxon>
        <taxon>Sarcocystidae</taxon>
        <taxon>Besnoitia</taxon>
    </lineage>
</organism>
<dbReference type="GO" id="GO:0016818">
    <property type="term" value="F:hydrolase activity, acting on acid anhydrides, in phosphorus-containing anhydrides"/>
    <property type="evidence" value="ECO:0007669"/>
    <property type="project" value="InterPro"/>
</dbReference>
<keyword evidence="2" id="KW-0547">Nucleotide-binding</keyword>
<keyword evidence="1" id="KW-0479">Metal-binding</keyword>
<dbReference type="SMART" id="SM00488">
    <property type="entry name" value="DEXDc2"/>
    <property type="match status" value="1"/>
</dbReference>
<accession>A0A2A9MPK5</accession>
<dbReference type="Pfam" id="PF13307">
    <property type="entry name" value="Helicase_C_2"/>
    <property type="match status" value="2"/>
</dbReference>
<evidence type="ECO:0000313" key="12">
    <source>
        <dbReference type="Proteomes" id="UP000224006"/>
    </source>
</evidence>
<feature type="compositionally biased region" description="Basic and acidic residues" evidence="9">
    <location>
        <begin position="2256"/>
        <end position="2267"/>
    </location>
</feature>
<dbReference type="Gene3D" id="3.40.50.300">
    <property type="entry name" value="P-loop containing nucleotide triphosphate hydrolases"/>
    <property type="match status" value="3"/>
</dbReference>
<feature type="region of interest" description="Disordered" evidence="9">
    <location>
        <begin position="1710"/>
        <end position="1761"/>
    </location>
</feature>
<reference evidence="11 12" key="1">
    <citation type="submission" date="2017-09" db="EMBL/GenBank/DDBJ databases">
        <title>Genome sequencing of Besnoitia besnoiti strain Bb-Ger1.</title>
        <authorList>
            <person name="Schares G."/>
            <person name="Venepally P."/>
            <person name="Lorenzi H.A."/>
        </authorList>
    </citation>
    <scope>NUCLEOTIDE SEQUENCE [LARGE SCALE GENOMIC DNA]</scope>
    <source>
        <strain evidence="11 12">Bb-Ger1</strain>
    </source>
</reference>
<name>A0A2A9MPK5_BESBE</name>
<feature type="compositionally biased region" description="Basic and acidic residues" evidence="9">
    <location>
        <begin position="121"/>
        <end position="135"/>
    </location>
</feature>
<dbReference type="InterPro" id="IPR014013">
    <property type="entry name" value="Helic_SF1/SF2_ATP-bd_DinG/Rad3"/>
</dbReference>
<dbReference type="EMBL" id="NWUJ01000001">
    <property type="protein sequence ID" value="PFH38631.1"/>
    <property type="molecule type" value="Genomic_DNA"/>
</dbReference>
<feature type="domain" description="Helicase ATP-binding" evidence="10">
    <location>
        <begin position="301"/>
        <end position="1156"/>
    </location>
</feature>
<feature type="compositionally biased region" description="Basic and acidic residues" evidence="9">
    <location>
        <begin position="775"/>
        <end position="787"/>
    </location>
</feature>
<feature type="compositionally biased region" description="Basic and acidic residues" evidence="9">
    <location>
        <begin position="948"/>
        <end position="959"/>
    </location>
</feature>
<feature type="region of interest" description="Disordered" evidence="9">
    <location>
        <begin position="67"/>
        <end position="275"/>
    </location>
</feature>
<feature type="region of interest" description="Disordered" evidence="9">
    <location>
        <begin position="511"/>
        <end position="589"/>
    </location>
</feature>
<evidence type="ECO:0000256" key="2">
    <source>
        <dbReference type="ARBA" id="ARBA00022741"/>
    </source>
</evidence>
<evidence type="ECO:0000256" key="7">
    <source>
        <dbReference type="ARBA" id="ARBA00023014"/>
    </source>
</evidence>
<feature type="compositionally biased region" description="Acidic residues" evidence="9">
    <location>
        <begin position="481"/>
        <end position="494"/>
    </location>
</feature>
<dbReference type="InterPro" id="IPR006555">
    <property type="entry name" value="ATP-dep_Helicase_C"/>
</dbReference>
<dbReference type="Pfam" id="PF00270">
    <property type="entry name" value="DEAD"/>
    <property type="match status" value="1"/>
</dbReference>
<proteinExistence type="predicted"/>
<dbReference type="InterPro" id="IPR027417">
    <property type="entry name" value="P-loop_NTPase"/>
</dbReference>
<feature type="compositionally biased region" description="Low complexity" evidence="9">
    <location>
        <begin position="1311"/>
        <end position="1320"/>
    </location>
</feature>
<feature type="compositionally biased region" description="Basic and acidic residues" evidence="9">
    <location>
        <begin position="2336"/>
        <end position="2371"/>
    </location>
</feature>
<dbReference type="GO" id="GO:1990918">
    <property type="term" value="P:double-strand break repair involved in meiotic recombination"/>
    <property type="evidence" value="ECO:0007669"/>
    <property type="project" value="TreeGrafter"/>
</dbReference>
<dbReference type="GO" id="GO:0003678">
    <property type="term" value="F:DNA helicase activity"/>
    <property type="evidence" value="ECO:0007669"/>
    <property type="project" value="InterPro"/>
</dbReference>
<evidence type="ECO:0000256" key="9">
    <source>
        <dbReference type="SAM" id="MobiDB-lite"/>
    </source>
</evidence>
<comment type="caution">
    <text evidence="11">The sequence shown here is derived from an EMBL/GenBank/DDBJ whole genome shotgun (WGS) entry which is preliminary data.</text>
</comment>
<dbReference type="VEuPathDB" id="ToxoDB:BESB_009730"/>
<evidence type="ECO:0000313" key="11">
    <source>
        <dbReference type="EMBL" id="PFH38631.1"/>
    </source>
</evidence>
<keyword evidence="12" id="KW-1185">Reference proteome</keyword>
<dbReference type="PANTHER" id="PTHR11472:SF47">
    <property type="entry name" value="FANCONI ANEMIA GROUP J PROTEIN"/>
    <property type="match status" value="1"/>
</dbReference>
<dbReference type="Proteomes" id="UP000224006">
    <property type="component" value="Chromosome I"/>
</dbReference>
<feature type="region of interest" description="Disordered" evidence="9">
    <location>
        <begin position="1258"/>
        <end position="1387"/>
    </location>
</feature>
<feature type="region of interest" description="Disordered" evidence="9">
    <location>
        <begin position="1958"/>
        <end position="2001"/>
    </location>
</feature>
<evidence type="ECO:0000256" key="5">
    <source>
        <dbReference type="ARBA" id="ARBA00022840"/>
    </source>
</evidence>
<feature type="compositionally biased region" description="Low complexity" evidence="9">
    <location>
        <begin position="1329"/>
        <end position="1345"/>
    </location>
</feature>
<feature type="compositionally biased region" description="Basic and acidic residues" evidence="9">
    <location>
        <begin position="182"/>
        <end position="216"/>
    </location>
</feature>
<evidence type="ECO:0000256" key="8">
    <source>
        <dbReference type="ARBA" id="ARBA00023235"/>
    </source>
</evidence>
<dbReference type="STRING" id="94643.A0A2A9MPK5"/>
<dbReference type="GO" id="GO:0051536">
    <property type="term" value="F:iron-sulfur cluster binding"/>
    <property type="evidence" value="ECO:0007669"/>
    <property type="project" value="UniProtKB-KW"/>
</dbReference>
<feature type="region of interest" description="Disordered" evidence="9">
    <location>
        <begin position="2213"/>
        <end position="2398"/>
    </location>
</feature>
<keyword evidence="5" id="KW-0067">ATP-binding</keyword>
<dbReference type="GO" id="GO:0006289">
    <property type="term" value="P:nucleotide-excision repair"/>
    <property type="evidence" value="ECO:0007669"/>
    <property type="project" value="TreeGrafter"/>
</dbReference>
<feature type="compositionally biased region" description="Basic and acidic residues" evidence="9">
    <location>
        <begin position="2277"/>
        <end position="2289"/>
    </location>
</feature>
<dbReference type="GO" id="GO:0003677">
    <property type="term" value="F:DNA binding"/>
    <property type="evidence" value="ECO:0007669"/>
    <property type="project" value="InterPro"/>
</dbReference>
<keyword evidence="7" id="KW-0411">Iron-sulfur</keyword>
<keyword evidence="8" id="KW-0413">Isomerase</keyword>
<dbReference type="InterPro" id="IPR006554">
    <property type="entry name" value="Helicase-like_DEXD_c2"/>
</dbReference>
<feature type="region of interest" description="Disordered" evidence="9">
    <location>
        <begin position="693"/>
        <end position="725"/>
    </location>
</feature>
<protein>
    <recommendedName>
        <fullName evidence="10">Helicase ATP-binding domain-containing protein</fullName>
    </recommendedName>
</protein>
<dbReference type="GO" id="GO:0005634">
    <property type="term" value="C:nucleus"/>
    <property type="evidence" value="ECO:0007669"/>
    <property type="project" value="TreeGrafter"/>
</dbReference>
<feature type="region of interest" description="Disordered" evidence="9">
    <location>
        <begin position="773"/>
        <end position="813"/>
    </location>
</feature>
<feature type="compositionally biased region" description="Low complexity" evidence="9">
    <location>
        <begin position="693"/>
        <end position="717"/>
    </location>
</feature>
<keyword evidence="3" id="KW-0378">Hydrolase</keyword>